<feature type="transmembrane region" description="Helical" evidence="1">
    <location>
        <begin position="202"/>
        <end position="221"/>
    </location>
</feature>
<feature type="transmembrane region" description="Helical" evidence="1">
    <location>
        <begin position="12"/>
        <end position="32"/>
    </location>
</feature>
<evidence type="ECO:0000313" key="2">
    <source>
        <dbReference type="EMBL" id="PST41535.1"/>
    </source>
</evidence>
<accession>A0A2T3G1U9</accession>
<dbReference type="Proteomes" id="UP000240974">
    <property type="component" value="Unassembled WGS sequence"/>
</dbReference>
<reference evidence="2 3" key="1">
    <citation type="journal article" date="2019" name="Int. J. Syst. Evol. Microbiol.">
        <title>Faecalibacillus intestinalis gen. nov., sp. nov. and Faecalibacillus faecis sp. nov., isolated from human faeces.</title>
        <authorList>
            <person name="Seo B."/>
            <person name="Jeon K."/>
            <person name="Baek I."/>
            <person name="Lee Y.M."/>
            <person name="Baek K."/>
            <person name="Ko G."/>
        </authorList>
    </citation>
    <scope>NUCLEOTIDE SEQUENCE [LARGE SCALE GENOMIC DNA]</scope>
    <source>
        <strain evidence="2 3">SNUG30099</strain>
    </source>
</reference>
<feature type="transmembrane region" description="Helical" evidence="1">
    <location>
        <begin position="647"/>
        <end position="667"/>
    </location>
</feature>
<feature type="transmembrane region" description="Helical" evidence="1">
    <location>
        <begin position="242"/>
        <end position="265"/>
    </location>
</feature>
<keyword evidence="1" id="KW-0812">Transmembrane</keyword>
<feature type="transmembrane region" description="Helical" evidence="1">
    <location>
        <begin position="420"/>
        <end position="445"/>
    </location>
</feature>
<feature type="transmembrane region" description="Helical" evidence="1">
    <location>
        <begin position="525"/>
        <end position="544"/>
    </location>
</feature>
<evidence type="ECO:0000256" key="1">
    <source>
        <dbReference type="SAM" id="Phobius"/>
    </source>
</evidence>
<evidence type="ECO:0008006" key="4">
    <source>
        <dbReference type="Google" id="ProtNLM"/>
    </source>
</evidence>
<dbReference type="InterPro" id="IPR018674">
    <property type="entry name" value="DUF2142_membrane"/>
</dbReference>
<evidence type="ECO:0000313" key="3">
    <source>
        <dbReference type="Proteomes" id="UP000240974"/>
    </source>
</evidence>
<keyword evidence="1" id="KW-0472">Membrane</keyword>
<keyword evidence="3" id="KW-1185">Reference proteome</keyword>
<keyword evidence="1" id="KW-1133">Transmembrane helix</keyword>
<organism evidence="2 3">
    <name type="scientific">Faecalibacillus intestinalis</name>
    <dbReference type="NCBI Taxonomy" id="1982626"/>
    <lineage>
        <taxon>Bacteria</taxon>
        <taxon>Bacillati</taxon>
        <taxon>Bacillota</taxon>
        <taxon>Erysipelotrichia</taxon>
        <taxon>Erysipelotrichales</taxon>
        <taxon>Coprobacillaceae</taxon>
        <taxon>Faecalibacillus</taxon>
    </lineage>
</organism>
<feature type="transmembrane region" description="Helical" evidence="1">
    <location>
        <begin position="707"/>
        <end position="728"/>
    </location>
</feature>
<proteinExistence type="predicted"/>
<comment type="caution">
    <text evidence="2">The sequence shown here is derived from an EMBL/GenBank/DDBJ whole genome shotgun (WGS) entry which is preliminary data.</text>
</comment>
<gene>
    <name evidence="2" type="ORF">C7U54_06920</name>
</gene>
<dbReference type="Pfam" id="PF09913">
    <property type="entry name" value="DUF2142"/>
    <property type="match status" value="1"/>
</dbReference>
<feature type="transmembrane region" description="Helical" evidence="1">
    <location>
        <begin position="457"/>
        <end position="475"/>
    </location>
</feature>
<feature type="transmembrane region" description="Helical" evidence="1">
    <location>
        <begin position="388"/>
        <end position="413"/>
    </location>
</feature>
<feature type="transmembrane region" description="Helical" evidence="1">
    <location>
        <begin position="679"/>
        <end position="695"/>
    </location>
</feature>
<feature type="transmembrane region" description="Helical" evidence="1">
    <location>
        <begin position="271"/>
        <end position="292"/>
    </location>
</feature>
<feature type="transmembrane region" description="Helical" evidence="1">
    <location>
        <begin position="487"/>
        <end position="513"/>
    </location>
</feature>
<feature type="transmembrane region" description="Helical" evidence="1">
    <location>
        <begin position="299"/>
        <end position="319"/>
    </location>
</feature>
<dbReference type="EMBL" id="PYLQ01000007">
    <property type="protein sequence ID" value="PST41535.1"/>
    <property type="molecule type" value="Genomic_DNA"/>
</dbReference>
<sequence>MKNIVGKIKRYKYFFCIMLLIITQVFVCVELNKKQIETVSSYNGIDEGTSQILTYSDGNDLKNIIEKNDVFQKISLQDGDKLSQKIWINSLSINQLQMIIQTVQGDSFIDVSLKDEKGKQIYSDTINIVPEKIKYNLNIESNRYSKCDRFSLDVKVHSNNDDLSIYSCTYHDGSLKINNESNDNVLLTGIIGINERYESKKIAFFSMIEIFVILLILCCNYKDQGVVKKIDELFKIKKVNFYIIEWLAFLGLLLLTLKVFCSWYYEVLINPILFLIDIYLIALFIFAIFIAFIKFKDNVAYIFGLFIIPIGLCFTFLILPGSVPDEPVHFAKAYLTSQFNFSFIRDVKITTKYLVTEIRNYNDILPAIFQFDNYKSLTLYQNACSYHFILYIFSAIPLFITRILHLSVYFGFYCGRMMNLLIFIIIGYNILKIIPFGKWVFFVYFFNPMLIQQEMSFSSDSLINTICLLAIAYFLKMKFNSDKIETIDIIIVFTLIGIVFLAKYIYLPIFGIYFLLFDKLKRMTINQYAICILMVLLIFTSYYCTSLLKVNAQTIESLDNYVKVNNVNQSAQIKFLLSNPKNVFYMYVETLSNKFDFYVKSFIGMLGVLAIPLNRVSFYGYYGLLFGTPILFEETKNKKFKLSNRIWLVFLSLFVFMLVILGMNFQWTPVGQYVTEGVQGRYFIPVVILLLIALIPPKKLSKKRANFIISIIIIFIHLFVLINIVRYFM</sequence>
<name>A0A2T3G1U9_9FIRM</name>
<dbReference type="AlphaFoldDB" id="A0A2T3G1U9"/>
<protein>
    <recommendedName>
        <fullName evidence="4">DUF2142 domain-containing protein</fullName>
    </recommendedName>
</protein>
<dbReference type="RefSeq" id="WP_107029778.1">
    <property type="nucleotide sequence ID" value="NZ_PYLQ01000007.1"/>
</dbReference>